<name>A0A0N7FTZ1_9EURY</name>
<dbReference type="InterPro" id="IPR006522">
    <property type="entry name" value="Phage_virion_morphogenesis"/>
</dbReference>
<dbReference type="STRING" id="1604004.HLASA_2028"/>
<evidence type="ECO:0000313" key="2">
    <source>
        <dbReference type="Proteomes" id="UP000060390"/>
    </source>
</evidence>
<dbReference type="AlphaFoldDB" id="A0A0N7FTZ1"/>
<evidence type="ECO:0000313" key="1">
    <source>
        <dbReference type="EMBL" id="ALG82903.1"/>
    </source>
</evidence>
<dbReference type="PATRIC" id="fig|1604004.5.peg.2137"/>
<proteinExistence type="predicted"/>
<dbReference type="Proteomes" id="UP000060390">
    <property type="component" value="Chromosome"/>
</dbReference>
<organism evidence="1 2">
    <name type="scientific">Halanaeroarchaeum sulfurireducens</name>
    <dbReference type="NCBI Taxonomy" id="1604004"/>
    <lineage>
        <taxon>Archaea</taxon>
        <taxon>Methanobacteriati</taxon>
        <taxon>Methanobacteriota</taxon>
        <taxon>Stenosarchaea group</taxon>
        <taxon>Halobacteria</taxon>
        <taxon>Halobacteriales</taxon>
        <taxon>Halobacteriaceae</taxon>
        <taxon>Halanaeroarchaeum</taxon>
    </lineage>
</organism>
<dbReference type="GeneID" id="26011361"/>
<dbReference type="EMBL" id="CP011564">
    <property type="protein sequence ID" value="ALG82903.1"/>
    <property type="molecule type" value="Genomic_DNA"/>
</dbReference>
<dbReference type="RefSeq" id="WP_054519910.1">
    <property type="nucleotide sequence ID" value="NZ_CP011564.1"/>
</dbReference>
<reference evidence="1 2" key="2">
    <citation type="journal article" date="2016" name="Stand. Genomic Sci.">
        <title>Complete genome sequence of 'Halanaeroarchaeum sulfurireducens' M27-SA2, a sulfur-reducing and acetate-oxidizing haloarchaeon from the deep-sea hypersaline anoxic lake Medee.</title>
        <authorList>
            <person name="Messina E."/>
            <person name="Sorokin D.Y."/>
            <person name="Kublanov I.V."/>
            <person name="Toshchakov S."/>
            <person name="Lopatina A."/>
            <person name="Arcadi E."/>
            <person name="Smedile F."/>
            <person name="La Spada G."/>
            <person name="La Cono V."/>
            <person name="Yakimov M.M."/>
        </authorList>
    </citation>
    <scope>NUCLEOTIDE SEQUENCE [LARGE SCALE GENOMIC DNA]</scope>
    <source>
        <strain evidence="1 2">M27-SA2</strain>
    </source>
</reference>
<sequence>MVRDENHFDEVRDAFDSGLETGLVELHSTVLKTLLRNMARGKDALGNSWEPIKASTLQSRKVRTSSTAPLVDTGELRGDIASTSEVNTAELYAVIGTTKKYGEVHELGAPEAGIPARPIFGPAARLAYQKAPDTIGNEIDVRLEGAEL</sequence>
<dbReference type="KEGG" id="hsf:HLASA_2028"/>
<protein>
    <recommendedName>
        <fullName evidence="3">Phage virion morphogenesis protein</fullName>
    </recommendedName>
</protein>
<gene>
    <name evidence="1" type="ORF">HLASA_2028</name>
</gene>
<reference evidence="2" key="1">
    <citation type="submission" date="2015-05" db="EMBL/GenBank/DDBJ databases">
        <title>Complete genome sequence of Halanaeroarchaeum sulfurireducens type strain M27-SA2, a sulfate-reducer haloarchaeon from marine anoxic lake Medee.</title>
        <authorList>
            <person name="Messina E."/>
            <person name="Kublanov I.V."/>
            <person name="Toshchakov S."/>
            <person name="Arcadi E."/>
            <person name="La Spada G."/>
            <person name="La Cono V."/>
            <person name="Yakimov M.M."/>
        </authorList>
    </citation>
    <scope>NUCLEOTIDE SEQUENCE [LARGE SCALE GENOMIC DNA]</scope>
    <source>
        <strain evidence="2">M27-SA2</strain>
    </source>
</reference>
<evidence type="ECO:0008006" key="3">
    <source>
        <dbReference type="Google" id="ProtNLM"/>
    </source>
</evidence>
<accession>A0A0N7FTZ1</accession>
<dbReference type="Pfam" id="PF05069">
    <property type="entry name" value="Phage_tail_S"/>
    <property type="match status" value="1"/>
</dbReference>